<evidence type="ECO:0000313" key="2">
    <source>
        <dbReference type="Proteomes" id="UP001231649"/>
    </source>
</evidence>
<reference evidence="1" key="1">
    <citation type="submission" date="2023-03" db="EMBL/GenBank/DDBJ databases">
        <title>Chromosome-level genomes of two armyworms, Mythimna separata and Mythimna loreyi, provide insights into the biosynthesis and reception of sex pheromones.</title>
        <authorList>
            <person name="Zhao H."/>
        </authorList>
    </citation>
    <scope>NUCLEOTIDE SEQUENCE</scope>
    <source>
        <strain evidence="1">BeijingLab</strain>
    </source>
</reference>
<dbReference type="Proteomes" id="UP001231649">
    <property type="component" value="Chromosome 15"/>
</dbReference>
<organism evidence="1 2">
    <name type="scientific">Mythimna loreyi</name>
    <dbReference type="NCBI Taxonomy" id="667449"/>
    <lineage>
        <taxon>Eukaryota</taxon>
        <taxon>Metazoa</taxon>
        <taxon>Ecdysozoa</taxon>
        <taxon>Arthropoda</taxon>
        <taxon>Hexapoda</taxon>
        <taxon>Insecta</taxon>
        <taxon>Pterygota</taxon>
        <taxon>Neoptera</taxon>
        <taxon>Endopterygota</taxon>
        <taxon>Lepidoptera</taxon>
        <taxon>Glossata</taxon>
        <taxon>Ditrysia</taxon>
        <taxon>Noctuoidea</taxon>
        <taxon>Noctuidae</taxon>
        <taxon>Noctuinae</taxon>
        <taxon>Hadenini</taxon>
        <taxon>Mythimna</taxon>
    </lineage>
</organism>
<keyword evidence="2" id="KW-1185">Reference proteome</keyword>
<name>A0ACC2QTU4_9NEOP</name>
<proteinExistence type="predicted"/>
<comment type="caution">
    <text evidence="1">The sequence shown here is derived from an EMBL/GenBank/DDBJ whole genome shotgun (WGS) entry which is preliminary data.</text>
</comment>
<gene>
    <name evidence="1" type="ORF">PYW08_003516</name>
</gene>
<evidence type="ECO:0000313" key="1">
    <source>
        <dbReference type="EMBL" id="KAJ8725333.1"/>
    </source>
</evidence>
<sequence>MLRSRGAMVSARLLCLLLATLNFTALSRAGPLGPLPNVTSADIGLKEGSCALGDVVYMPGDELPSSEPCERCTCAHGDVQCVRQRCEPRPGCKALHRPDHCCPTYQCECEQEGRVYGNGEKLVDPADPCRVCYCQGGEVVCRRIACFVRDDCTPRLVPGRCCPEYDNCPLRGVTSLPGISSSISSITSEKIETQPATPKEIIKPEITIKEITPVSEIPVITDVKIKEILPSPSIEVAEYSSSKSPLIAREATSENNVKEAESRTDSPSITEVHSSLPVIVSSPDATQLTDTTNQSEDTPPSKISFSTQDSAHSAIYPSNVPIVATMGIPPATPEPVPLATTKAPIIEEEDFEHNPAFPPLPDDLAVLRNHEDEIVPEPAADNDHVSSHDITVASASPTVEPEVKELLTTTTKDLPDTSAPITTTESPKTSSEVTTAQANIPISTEAPNFKESPMLNLRSAIPTEILNAPSMVPEEITGESAETTTFTDVITQEAITTTESPKKMEEVITEKVEISTVETKPSSEVVTLVPELETTTLHKATETLEPSTKEQEQTTSSIAKSNVATEVTSQTELSSLPIETSDQNPPEAPENTTHDKEIASTSDPLDNISNTKIPVTSSEVITVSRSASNENTGFENVETTEFIVEYGSSETATDAVELIKISAEPEKSAAIIESTDGKHTNEFTDLINLVRDVASISDNTEEPDVVHHVTTAASISDSEELIPVNAGYKSKNKNFNQNSITEVPLKSKIPNPVNKAKVEVEIEDDEVGLTDSPPPFDKVEPTTRRPIIDHVSDDVNIAENKTDKKDIEIITQSYVPTINHRRPTKVVMKKSNEKPASSDESLGVSASAETSTDTSASSDESPFSASSETEGKEKLASVTTQAPVSSESPIVTTTALISSTDATSTSAPAATSTAAQPSTDDALSTAAPVYSTPAATTDAPAGSAPVVTTVAPPSSAAATTTAAPISSAQ</sequence>
<dbReference type="EMBL" id="CM056791">
    <property type="protein sequence ID" value="KAJ8725333.1"/>
    <property type="molecule type" value="Genomic_DNA"/>
</dbReference>
<accession>A0ACC2QTU4</accession>
<protein>
    <submittedName>
        <fullName evidence="1">Uncharacterized protein</fullName>
    </submittedName>
</protein>